<dbReference type="Proteomes" id="UP001195422">
    <property type="component" value="Unassembled WGS sequence"/>
</dbReference>
<comment type="caution">
    <text evidence="1">The sequence shown here is derived from an EMBL/GenBank/DDBJ whole genome shotgun (WGS) entry which is preliminary data.</text>
</comment>
<name>A0ABS4XVX4_GLUPR</name>
<dbReference type="EMBL" id="JAGIOJ010000002">
    <property type="protein sequence ID" value="MBP2400530.1"/>
    <property type="molecule type" value="Genomic_DNA"/>
</dbReference>
<evidence type="ECO:0000313" key="1">
    <source>
        <dbReference type="EMBL" id="MBP2400530.1"/>
    </source>
</evidence>
<evidence type="ECO:0000313" key="2">
    <source>
        <dbReference type="Proteomes" id="UP001195422"/>
    </source>
</evidence>
<accession>A0ABS4XVX4</accession>
<protein>
    <submittedName>
        <fullName evidence="1">Uncharacterized protein</fullName>
    </submittedName>
</protein>
<sequence length="155" mass="16643">MSQAVEGPWNAAILAALRRHRALRAVGDLDYKRVLKAALGEKIPQKVLAQTLGVSQPAVAKALKGAVDVVDVLDGHSSATPYEVCQRYAAGLLEREAMIMELAAWPYPPTPMADEYGDYQDTDSGTFDDVVVAKRLGLIDGEAYAEIVARITASS</sequence>
<gene>
    <name evidence="1" type="ORF">JOF39_003690</name>
</gene>
<dbReference type="RefSeq" id="WP_188950129.1">
    <property type="nucleotide sequence ID" value="NZ_BMPH01000020.1"/>
</dbReference>
<keyword evidence="2" id="KW-1185">Reference proteome</keyword>
<reference evidence="1 2" key="1">
    <citation type="submission" date="2021-03" db="EMBL/GenBank/DDBJ databases">
        <title>Sequencing the genomes of 1000 actinobacteria strains.</title>
        <authorList>
            <person name="Klenk H.-P."/>
        </authorList>
    </citation>
    <scope>NUCLEOTIDE SEQUENCE [LARGE SCALE GENOMIC DNA]</scope>
    <source>
        <strain evidence="1 2">DSM 20168</strain>
    </source>
</reference>
<proteinExistence type="predicted"/>
<organism evidence="1 2">
    <name type="scientific">Glutamicibacter protophormiae</name>
    <name type="common">Brevibacterium protophormiae</name>
    <dbReference type="NCBI Taxonomy" id="37930"/>
    <lineage>
        <taxon>Bacteria</taxon>
        <taxon>Bacillati</taxon>
        <taxon>Actinomycetota</taxon>
        <taxon>Actinomycetes</taxon>
        <taxon>Micrococcales</taxon>
        <taxon>Micrococcaceae</taxon>
        <taxon>Glutamicibacter</taxon>
    </lineage>
</organism>